<name>A0ABV8Q8S0_9MICO</name>
<accession>A0ABV8Q8S0</accession>
<proteinExistence type="predicted"/>
<dbReference type="RefSeq" id="WP_390230755.1">
    <property type="nucleotide sequence ID" value="NZ_JBHSCN010000006.1"/>
</dbReference>
<dbReference type="EMBL" id="JBHSCN010000006">
    <property type="protein sequence ID" value="MFC4244740.1"/>
    <property type="molecule type" value="Genomic_DNA"/>
</dbReference>
<gene>
    <name evidence="1" type="ORF">ACFOYW_15305</name>
</gene>
<evidence type="ECO:0000313" key="2">
    <source>
        <dbReference type="Proteomes" id="UP001595900"/>
    </source>
</evidence>
<keyword evidence="2" id="KW-1185">Reference proteome</keyword>
<organism evidence="1 2">
    <name type="scientific">Gryllotalpicola reticulitermitis</name>
    <dbReference type="NCBI Taxonomy" id="1184153"/>
    <lineage>
        <taxon>Bacteria</taxon>
        <taxon>Bacillati</taxon>
        <taxon>Actinomycetota</taxon>
        <taxon>Actinomycetes</taxon>
        <taxon>Micrococcales</taxon>
        <taxon>Microbacteriaceae</taxon>
        <taxon>Gryllotalpicola</taxon>
    </lineage>
</organism>
<sequence>MLADNSRYVNKPIPDRLATALRLLNYRQQVQAGGEWECHQGFATDKSVLRAIERASDGSSSADADIAIRHAQKLSRAQAQRLTGRQDDGTRMIRVRKHVCSDRCGANCVRRGRLHVWTGATRVHVEFRNGRDEQGRLLPRVPCRHHGAHPRGDRPKVRVQVESPVPGTYIRKLRRPLVDQRTGEVRVVKKNQVGHWVGRAGFLITNDGRRTADGFARVLGATPGWDPSQFDLQA</sequence>
<reference evidence="2" key="1">
    <citation type="journal article" date="2019" name="Int. J. Syst. Evol. Microbiol.">
        <title>The Global Catalogue of Microorganisms (GCM) 10K type strain sequencing project: providing services to taxonomists for standard genome sequencing and annotation.</title>
        <authorList>
            <consortium name="The Broad Institute Genomics Platform"/>
            <consortium name="The Broad Institute Genome Sequencing Center for Infectious Disease"/>
            <person name="Wu L."/>
            <person name="Ma J."/>
        </authorList>
    </citation>
    <scope>NUCLEOTIDE SEQUENCE [LARGE SCALE GENOMIC DNA]</scope>
    <source>
        <strain evidence="2">CGMCC 1.10363</strain>
    </source>
</reference>
<dbReference type="Proteomes" id="UP001595900">
    <property type="component" value="Unassembled WGS sequence"/>
</dbReference>
<protein>
    <submittedName>
        <fullName evidence="1">Uncharacterized protein</fullName>
    </submittedName>
</protein>
<evidence type="ECO:0000313" key="1">
    <source>
        <dbReference type="EMBL" id="MFC4244740.1"/>
    </source>
</evidence>
<comment type="caution">
    <text evidence="1">The sequence shown here is derived from an EMBL/GenBank/DDBJ whole genome shotgun (WGS) entry which is preliminary data.</text>
</comment>